<dbReference type="CDD" id="cd07344">
    <property type="entry name" value="M48_yhfN_like"/>
    <property type="match status" value="1"/>
</dbReference>
<dbReference type="Proteomes" id="UP000324021">
    <property type="component" value="Unassembled WGS sequence"/>
</dbReference>
<evidence type="ECO:0000259" key="1">
    <source>
        <dbReference type="Pfam" id="PF01863"/>
    </source>
</evidence>
<evidence type="ECO:0000313" key="3">
    <source>
        <dbReference type="Proteomes" id="UP000324021"/>
    </source>
</evidence>
<dbReference type="Pfam" id="PF01863">
    <property type="entry name" value="YgjP-like"/>
    <property type="match status" value="1"/>
</dbReference>
<accession>A0A1G6WS28</accession>
<proteinExistence type="predicted"/>
<gene>
    <name evidence="2" type="ORF">SAMN05192552_103918</name>
</gene>
<dbReference type="EMBL" id="FMZP01000039">
    <property type="protein sequence ID" value="SDD68584.1"/>
    <property type="molecule type" value="Genomic_DNA"/>
</dbReference>
<dbReference type="Gene3D" id="3.30.2010.10">
    <property type="entry name" value="Metalloproteases ('zincins'), catalytic domain"/>
    <property type="match status" value="1"/>
</dbReference>
<dbReference type="InterPro" id="IPR002725">
    <property type="entry name" value="YgjP-like_metallopeptidase"/>
</dbReference>
<organism evidence="2 3">
    <name type="scientific">Natrinema hispanicum</name>
    <dbReference type="NCBI Taxonomy" id="392421"/>
    <lineage>
        <taxon>Archaea</taxon>
        <taxon>Methanobacteriati</taxon>
        <taxon>Methanobacteriota</taxon>
        <taxon>Stenosarchaea group</taxon>
        <taxon>Halobacteria</taxon>
        <taxon>Halobacteriales</taxon>
        <taxon>Natrialbaceae</taxon>
        <taxon>Natrinema</taxon>
    </lineage>
</organism>
<dbReference type="PANTHER" id="PTHR30399:SF1">
    <property type="entry name" value="UTP PYROPHOSPHATASE"/>
    <property type="match status" value="1"/>
</dbReference>
<feature type="domain" description="YgjP-like metallopeptidase" evidence="1">
    <location>
        <begin position="30"/>
        <end position="228"/>
    </location>
</feature>
<evidence type="ECO:0000313" key="2">
    <source>
        <dbReference type="EMBL" id="SDD68584.1"/>
    </source>
</evidence>
<dbReference type="AlphaFoldDB" id="A0A1G6WS28"/>
<name>A0A1G6WS28_9EURY</name>
<sequence>MPEPDTRETTLLGKSVSYDVRRSPEATEPRIDVDIHGVRVVLPEDSAEDPETLLSENAAWVLEKKRKFDTYREEVPDRKFEIGETFPYHDEPHEIVVEQRPTSRVSDGTFRLAKHHVEQTSIQRALETLYRRKAREWFEERADHYAAEMGVEYKVIEIRNQRTKWGSCSTSGTLGLNWRLMMAPPEVTDYIVVHELAHLLEQNHTDEFWSLVAKHDPDYEKHARWLEENSTKLTFSTDDL</sequence>
<protein>
    <recommendedName>
        <fullName evidence="1">YgjP-like metallopeptidase domain-containing protein</fullName>
    </recommendedName>
</protein>
<dbReference type="PANTHER" id="PTHR30399">
    <property type="entry name" value="UNCHARACTERIZED PROTEIN YGJP"/>
    <property type="match status" value="1"/>
</dbReference>
<dbReference type="RefSeq" id="WP_149782552.1">
    <property type="nucleotide sequence ID" value="NZ_FMZP01000039.1"/>
</dbReference>
<reference evidence="2 3" key="1">
    <citation type="submission" date="2016-10" db="EMBL/GenBank/DDBJ databases">
        <authorList>
            <person name="Varghese N."/>
            <person name="Submissions S."/>
        </authorList>
    </citation>
    <scope>NUCLEOTIDE SEQUENCE [LARGE SCALE GENOMIC DNA]</scope>
    <source>
        <strain evidence="2 3">CDM_1</strain>
    </source>
</reference>
<dbReference type="InterPro" id="IPR053136">
    <property type="entry name" value="UTP_pyrophosphatase-like"/>
</dbReference>